<evidence type="ECO:0000313" key="1">
    <source>
        <dbReference type="EMBL" id="CAG8464446.1"/>
    </source>
</evidence>
<keyword evidence="2" id="KW-1185">Reference proteome</keyword>
<dbReference type="EMBL" id="CAJVPV010000592">
    <property type="protein sequence ID" value="CAG8464446.1"/>
    <property type="molecule type" value="Genomic_DNA"/>
</dbReference>
<name>A0A9N8Z2N4_9GLOM</name>
<dbReference type="Proteomes" id="UP000789342">
    <property type="component" value="Unassembled WGS sequence"/>
</dbReference>
<dbReference type="AlphaFoldDB" id="A0A9N8Z2N4"/>
<organism evidence="1 2">
    <name type="scientific">Acaulospora morrowiae</name>
    <dbReference type="NCBI Taxonomy" id="94023"/>
    <lineage>
        <taxon>Eukaryota</taxon>
        <taxon>Fungi</taxon>
        <taxon>Fungi incertae sedis</taxon>
        <taxon>Mucoromycota</taxon>
        <taxon>Glomeromycotina</taxon>
        <taxon>Glomeromycetes</taxon>
        <taxon>Diversisporales</taxon>
        <taxon>Acaulosporaceae</taxon>
        <taxon>Acaulospora</taxon>
    </lineage>
</organism>
<dbReference type="OrthoDB" id="10353613at2759"/>
<comment type="caution">
    <text evidence="1">The sequence shown here is derived from an EMBL/GenBank/DDBJ whole genome shotgun (WGS) entry which is preliminary data.</text>
</comment>
<proteinExistence type="predicted"/>
<gene>
    <name evidence="1" type="ORF">AMORRO_LOCUS1559</name>
</gene>
<protein>
    <submittedName>
        <fullName evidence="1">6354_t:CDS:1</fullName>
    </submittedName>
</protein>
<evidence type="ECO:0000313" key="2">
    <source>
        <dbReference type="Proteomes" id="UP000789342"/>
    </source>
</evidence>
<sequence length="214" mass="25497">MDESNHHAFQFVNDNQYMIELSLQKSQYPEIVNKLLTAEKIMTTESPKLSRHDSKAYKIFKYYEPHHIHAQFRVCDYEFTELNRQGNIDPIKIQRIIQRLQKPVSQGYHHAKYLLSGIYFLNPCMREESDRLLKEAASWELVVEEEEKVYINAEAKIEYAFNCLMKDENNYELAKGLLYEAYCTDDQFLSDRVKKFMRDCSNCFNRPVPNWAKN</sequence>
<accession>A0A9N8Z2N4</accession>
<reference evidence="1" key="1">
    <citation type="submission" date="2021-06" db="EMBL/GenBank/DDBJ databases">
        <authorList>
            <person name="Kallberg Y."/>
            <person name="Tangrot J."/>
            <person name="Rosling A."/>
        </authorList>
    </citation>
    <scope>NUCLEOTIDE SEQUENCE</scope>
    <source>
        <strain evidence="1">CL551</strain>
    </source>
</reference>